<name>A0A1H0MZN8_9PSEU</name>
<dbReference type="Proteomes" id="UP000199651">
    <property type="component" value="Unassembled WGS sequence"/>
</dbReference>
<protein>
    <submittedName>
        <fullName evidence="1">Uncharacterized protein</fullName>
    </submittedName>
</protein>
<accession>A0A1H0MZN8</accession>
<dbReference type="EMBL" id="FNJB01000005">
    <property type="protein sequence ID" value="SDO85590.1"/>
    <property type="molecule type" value="Genomic_DNA"/>
</dbReference>
<dbReference type="STRING" id="504798.SAMN05421871_102167"/>
<sequence>MNESIFGHMESSLQDYLSTLSTRATESGEHAAAELARGELPRIVSALQALLDEHHPDAQGRCPTCRTRLFTKAPSPCRAYLTAHLCLLMTEESETPLYR</sequence>
<evidence type="ECO:0000313" key="1">
    <source>
        <dbReference type="EMBL" id="SDO85590.1"/>
    </source>
</evidence>
<organism evidence="1 2">
    <name type="scientific">Actinokineospora alba</name>
    <dbReference type="NCBI Taxonomy" id="504798"/>
    <lineage>
        <taxon>Bacteria</taxon>
        <taxon>Bacillati</taxon>
        <taxon>Actinomycetota</taxon>
        <taxon>Actinomycetes</taxon>
        <taxon>Pseudonocardiales</taxon>
        <taxon>Pseudonocardiaceae</taxon>
        <taxon>Actinokineospora</taxon>
    </lineage>
</organism>
<dbReference type="AlphaFoldDB" id="A0A1H0MZN8"/>
<reference evidence="2" key="1">
    <citation type="submission" date="2016-10" db="EMBL/GenBank/DDBJ databases">
        <authorList>
            <person name="Varghese N."/>
            <person name="Submissions S."/>
        </authorList>
    </citation>
    <scope>NUCLEOTIDE SEQUENCE [LARGE SCALE GENOMIC DNA]</scope>
    <source>
        <strain evidence="2">IBRC-M 10655</strain>
    </source>
</reference>
<keyword evidence="2" id="KW-1185">Reference proteome</keyword>
<evidence type="ECO:0000313" key="2">
    <source>
        <dbReference type="Proteomes" id="UP000199651"/>
    </source>
</evidence>
<proteinExistence type="predicted"/>
<gene>
    <name evidence="1" type="ORF">SAMN05192558_105117</name>
</gene>